<dbReference type="PANTHER" id="PTHR30221">
    <property type="entry name" value="SMALL-CONDUCTANCE MECHANOSENSITIVE CHANNEL"/>
    <property type="match status" value="1"/>
</dbReference>
<feature type="transmembrane region" description="Helical" evidence="2">
    <location>
        <begin position="84"/>
        <end position="105"/>
    </location>
</feature>
<evidence type="ECO:0000256" key="2">
    <source>
        <dbReference type="SAM" id="Phobius"/>
    </source>
</evidence>
<feature type="transmembrane region" description="Helical" evidence="2">
    <location>
        <begin position="117"/>
        <end position="138"/>
    </location>
</feature>
<evidence type="ECO:0000313" key="4">
    <source>
        <dbReference type="Proteomes" id="UP000287171"/>
    </source>
</evidence>
<dbReference type="InterPro" id="IPR045275">
    <property type="entry name" value="MscS_archaea/bacteria_type"/>
</dbReference>
<dbReference type="SUPFAM" id="SSF82861">
    <property type="entry name" value="Mechanosensitive channel protein MscS (YggB), transmembrane region"/>
    <property type="match status" value="1"/>
</dbReference>
<keyword evidence="2" id="KW-1133">Transmembrane helix</keyword>
<sequence>MGTVTNWGTAIYASLANALSLFFGFIPKLVGFLVILLIGWIVAAALDKAVTLLLRRVGFDRLGDRIGMSRFTQQANIRMDPASLLGKIVFWFVFLIFLVPACNALELNSVSSLVTQIISYIPNVFVAVIVLLLGMLLSNVVADLVRGTTASARMANPNFLANIARYAILGFTALVALEQLQIAPALITTLFTAIVGAIALACGLAFGLGGRESAQRLLERSESRLTSGSMDTGIGMSQPFNVAPPMGKNASAESTYTTPVSPEPVTPGQVSSGQMQSGQMQQGPTQSGQARPGQGRNNQSRRS</sequence>
<feature type="transmembrane region" description="Helical" evidence="2">
    <location>
        <begin position="183"/>
        <end position="208"/>
    </location>
</feature>
<keyword evidence="2" id="KW-0812">Transmembrane</keyword>
<dbReference type="AlphaFoldDB" id="A0A402B2Q6"/>
<protein>
    <recommendedName>
        <fullName evidence="5">Small-conductance mechanosensitive ion channel</fullName>
    </recommendedName>
</protein>
<dbReference type="InterPro" id="IPR011014">
    <property type="entry name" value="MscS_channel_TM-2"/>
</dbReference>
<dbReference type="RefSeq" id="WP_161981968.1">
    <property type="nucleotide sequence ID" value="NZ_BIFT01000001.1"/>
</dbReference>
<evidence type="ECO:0000313" key="3">
    <source>
        <dbReference type="EMBL" id="GCE25629.1"/>
    </source>
</evidence>
<feature type="region of interest" description="Disordered" evidence="1">
    <location>
        <begin position="219"/>
        <end position="303"/>
    </location>
</feature>
<dbReference type="GO" id="GO:0016020">
    <property type="term" value="C:membrane"/>
    <property type="evidence" value="ECO:0007669"/>
    <property type="project" value="InterPro"/>
</dbReference>
<dbReference type="EMBL" id="BIFT01000001">
    <property type="protein sequence ID" value="GCE25629.1"/>
    <property type="molecule type" value="Genomic_DNA"/>
</dbReference>
<dbReference type="Gene3D" id="1.10.287.1260">
    <property type="match status" value="1"/>
</dbReference>
<reference evidence="4" key="1">
    <citation type="submission" date="2018-12" db="EMBL/GenBank/DDBJ databases">
        <title>Tengunoibacter tsumagoiensis gen. nov., sp. nov., Dictyobacter kobayashii sp. nov., D. alpinus sp. nov., and D. joshuensis sp. nov. and description of Dictyobacteraceae fam. nov. within the order Ktedonobacterales isolated from Tengu-no-mugimeshi.</title>
        <authorList>
            <person name="Wang C.M."/>
            <person name="Zheng Y."/>
            <person name="Sakai Y."/>
            <person name="Toyoda A."/>
            <person name="Minakuchi Y."/>
            <person name="Abe K."/>
            <person name="Yokota A."/>
            <person name="Yabe S."/>
        </authorList>
    </citation>
    <scope>NUCLEOTIDE SEQUENCE [LARGE SCALE GENOMIC DNA]</scope>
    <source>
        <strain evidence="4">Uno16</strain>
    </source>
</reference>
<comment type="caution">
    <text evidence="3">The sequence shown here is derived from an EMBL/GenBank/DDBJ whole genome shotgun (WGS) entry which is preliminary data.</text>
</comment>
<keyword evidence="4" id="KW-1185">Reference proteome</keyword>
<feature type="compositionally biased region" description="Low complexity" evidence="1">
    <location>
        <begin position="267"/>
        <end position="289"/>
    </location>
</feature>
<evidence type="ECO:0008006" key="5">
    <source>
        <dbReference type="Google" id="ProtNLM"/>
    </source>
</evidence>
<proteinExistence type="predicted"/>
<keyword evidence="2" id="KW-0472">Membrane</keyword>
<gene>
    <name evidence="3" type="ORF">KDA_11130</name>
</gene>
<organism evidence="3 4">
    <name type="scientific">Dictyobacter alpinus</name>
    <dbReference type="NCBI Taxonomy" id="2014873"/>
    <lineage>
        <taxon>Bacteria</taxon>
        <taxon>Bacillati</taxon>
        <taxon>Chloroflexota</taxon>
        <taxon>Ktedonobacteria</taxon>
        <taxon>Ktedonobacterales</taxon>
        <taxon>Dictyobacteraceae</taxon>
        <taxon>Dictyobacter</taxon>
    </lineage>
</organism>
<feature type="transmembrane region" description="Helical" evidence="2">
    <location>
        <begin position="20"/>
        <end position="46"/>
    </location>
</feature>
<accession>A0A402B2Q6</accession>
<evidence type="ECO:0000256" key="1">
    <source>
        <dbReference type="SAM" id="MobiDB-lite"/>
    </source>
</evidence>
<feature type="transmembrane region" description="Helical" evidence="2">
    <location>
        <begin position="159"/>
        <end position="177"/>
    </location>
</feature>
<dbReference type="PANTHER" id="PTHR30221:SF1">
    <property type="entry name" value="SMALL-CONDUCTANCE MECHANOSENSITIVE CHANNEL"/>
    <property type="match status" value="1"/>
</dbReference>
<dbReference type="Proteomes" id="UP000287171">
    <property type="component" value="Unassembled WGS sequence"/>
</dbReference>
<dbReference type="GO" id="GO:0008381">
    <property type="term" value="F:mechanosensitive monoatomic ion channel activity"/>
    <property type="evidence" value="ECO:0007669"/>
    <property type="project" value="InterPro"/>
</dbReference>
<dbReference type="InterPro" id="IPR008910">
    <property type="entry name" value="MSC_TM_helix"/>
</dbReference>
<name>A0A402B2Q6_9CHLR</name>
<feature type="compositionally biased region" description="Polar residues" evidence="1">
    <location>
        <begin position="251"/>
        <end position="260"/>
    </location>
</feature>
<dbReference type="Pfam" id="PF05552">
    <property type="entry name" value="MS_channel_1st_1"/>
    <property type="match status" value="2"/>
</dbReference>